<reference evidence="2 4" key="1">
    <citation type="submission" date="2015-10" db="EMBL/GenBank/DDBJ databases">
        <title>The cercosporin biosynthetic gene cluster was horizontally transferred to several fungal lineages and shown to be expanded in Cercospora beticola based on microsynteny with recipient genomes.</title>
        <authorList>
            <person name="De Jonge R."/>
            <person name="Ebert M.K."/>
            <person name="Suttle J.C."/>
            <person name="Jurick Ii W.M."/>
            <person name="Secor G.A."/>
            <person name="Thomma B.P."/>
            <person name="Van De Peer Y."/>
            <person name="Bolton M.D."/>
        </authorList>
    </citation>
    <scope>NUCLEOTIDE SEQUENCE [LARGE SCALE GENOMIC DNA]</scope>
    <source>
        <strain evidence="2 4">09-40</strain>
    </source>
</reference>
<dbReference type="EMBL" id="LKMD01000108">
    <property type="protein sequence ID" value="PIA88543.1"/>
    <property type="molecule type" value="Genomic_DNA"/>
</dbReference>
<dbReference type="Proteomes" id="UP000230605">
    <property type="component" value="Chromosome 5"/>
</dbReference>
<dbReference type="OrthoDB" id="3649892at2759"/>
<evidence type="ECO:0000313" key="5">
    <source>
        <dbReference type="Proteomes" id="UP001302367"/>
    </source>
</evidence>
<feature type="compositionally biased region" description="Low complexity" evidence="1">
    <location>
        <begin position="155"/>
        <end position="181"/>
    </location>
</feature>
<organism evidence="2 4">
    <name type="scientific">Cercospora beticola</name>
    <name type="common">Sugarbeet leaf spot fungus</name>
    <dbReference type="NCBI Taxonomy" id="122368"/>
    <lineage>
        <taxon>Eukaryota</taxon>
        <taxon>Fungi</taxon>
        <taxon>Dikarya</taxon>
        <taxon>Ascomycota</taxon>
        <taxon>Pezizomycotina</taxon>
        <taxon>Dothideomycetes</taxon>
        <taxon>Dothideomycetidae</taxon>
        <taxon>Mycosphaerellales</taxon>
        <taxon>Mycosphaerellaceae</taxon>
        <taxon>Cercospora</taxon>
    </lineage>
</organism>
<evidence type="ECO:0000256" key="1">
    <source>
        <dbReference type="SAM" id="MobiDB-lite"/>
    </source>
</evidence>
<name>A0A2G5H8A5_CERBT</name>
<proteinExistence type="predicted"/>
<gene>
    <name evidence="2" type="ORF">CB0940_07170</name>
    <name evidence="3" type="ORF">RHO25_007735</name>
</gene>
<accession>A0A2G5H8A5</accession>
<evidence type="ECO:0000313" key="2">
    <source>
        <dbReference type="EMBL" id="PIA88543.1"/>
    </source>
</evidence>
<keyword evidence="5" id="KW-1185">Reference proteome</keyword>
<protein>
    <submittedName>
        <fullName evidence="2">Uncharacterized protein</fullName>
    </submittedName>
</protein>
<feature type="compositionally biased region" description="Basic and acidic residues" evidence="1">
    <location>
        <begin position="141"/>
        <end position="152"/>
    </location>
</feature>
<feature type="compositionally biased region" description="Polar residues" evidence="1">
    <location>
        <begin position="64"/>
        <end position="73"/>
    </location>
</feature>
<evidence type="ECO:0000313" key="4">
    <source>
        <dbReference type="Proteomes" id="UP000230605"/>
    </source>
</evidence>
<dbReference type="AlphaFoldDB" id="A0A2G5H8A5"/>
<evidence type="ECO:0000313" key="3">
    <source>
        <dbReference type="EMBL" id="WPB03098.1"/>
    </source>
</evidence>
<dbReference type="EMBL" id="CP134188">
    <property type="protein sequence ID" value="WPB03098.1"/>
    <property type="molecule type" value="Genomic_DNA"/>
</dbReference>
<dbReference type="Proteomes" id="UP001302367">
    <property type="component" value="Chromosome 5"/>
</dbReference>
<reference evidence="3 5" key="2">
    <citation type="submission" date="2023-09" db="EMBL/GenBank/DDBJ databases">
        <title>Complete-Gapless Cercospora beticola genome.</title>
        <authorList>
            <person name="Wyatt N.A."/>
            <person name="Spanner R.E."/>
            <person name="Bolton M.D."/>
        </authorList>
    </citation>
    <scope>NUCLEOTIDE SEQUENCE [LARGE SCALE GENOMIC DNA]</scope>
    <source>
        <strain evidence="3">Cb09-40</strain>
    </source>
</reference>
<feature type="region of interest" description="Disordered" evidence="1">
    <location>
        <begin position="29"/>
        <end position="201"/>
    </location>
</feature>
<sequence>MDPSWYGGHNPYTQARMRELKKRELELAEIPHQAERPPLRAYYTDQGPYGPSKANKPPFESGDVSRSTNSGVQDQDRTPVAGPSSSGRPALKSFYTDQGAYGPGYSTGLSKGDTIAKVSAGSSKKKLQPVPEEDEGSSGCGDDRRGRPDKGKGKQTGSSSSGKDAGSGSSSSSRQTSTDGDVPGDKGRPQLQTRRSRGWFF</sequence>